<reference evidence="2 3" key="1">
    <citation type="submission" date="2019-03" db="EMBL/GenBank/DDBJ databases">
        <title>Draft genome sequences of novel Actinobacteria.</title>
        <authorList>
            <person name="Sahin N."/>
            <person name="Ay H."/>
            <person name="Saygin H."/>
        </authorList>
    </citation>
    <scope>NUCLEOTIDE SEQUENCE [LARGE SCALE GENOMIC DNA]</scope>
    <source>
        <strain evidence="2 3">DSM 45941</strain>
    </source>
</reference>
<organism evidence="2 3">
    <name type="scientific">Actinomadura darangshiensis</name>
    <dbReference type="NCBI Taxonomy" id="705336"/>
    <lineage>
        <taxon>Bacteria</taxon>
        <taxon>Bacillati</taxon>
        <taxon>Actinomycetota</taxon>
        <taxon>Actinomycetes</taxon>
        <taxon>Streptosporangiales</taxon>
        <taxon>Thermomonosporaceae</taxon>
        <taxon>Actinomadura</taxon>
    </lineage>
</organism>
<name>A0A4R4ZRG0_9ACTN</name>
<dbReference type="GO" id="GO:0004519">
    <property type="term" value="F:endonuclease activity"/>
    <property type="evidence" value="ECO:0007669"/>
    <property type="project" value="UniProtKB-KW"/>
</dbReference>
<gene>
    <name evidence="2" type="ORF">E1293_44835</name>
</gene>
<keyword evidence="2" id="KW-0378">Hydrolase</keyword>
<dbReference type="CDD" id="cd00085">
    <property type="entry name" value="HNHc"/>
    <property type="match status" value="1"/>
</dbReference>
<feature type="non-terminal residue" evidence="2">
    <location>
        <position position="459"/>
    </location>
</feature>
<accession>A0A4R4ZRG0</accession>
<protein>
    <submittedName>
        <fullName evidence="2">HNH endonuclease</fullName>
    </submittedName>
</protein>
<dbReference type="EMBL" id="SMKY01000473">
    <property type="protein sequence ID" value="TDD61561.1"/>
    <property type="molecule type" value="Genomic_DNA"/>
</dbReference>
<dbReference type="InterPro" id="IPR003615">
    <property type="entry name" value="HNH_nuc"/>
</dbReference>
<evidence type="ECO:0000313" key="3">
    <source>
        <dbReference type="Proteomes" id="UP000295578"/>
    </source>
</evidence>
<keyword evidence="2" id="KW-0255">Endonuclease</keyword>
<dbReference type="Pfam" id="PF02720">
    <property type="entry name" value="DUF222"/>
    <property type="match status" value="1"/>
</dbReference>
<dbReference type="InterPro" id="IPR003870">
    <property type="entry name" value="DUF222"/>
</dbReference>
<dbReference type="OrthoDB" id="3533587at2"/>
<dbReference type="AlphaFoldDB" id="A0A4R4ZRG0"/>
<sequence>METGGGLAVAALTVVDDARAEIGEWEGRGWFPPGPQLAICLSGGLDGLSDTELMEVAAAARRQTSWAQARELAAIAELSRRRTAAETEDDPDYRVLSAHESVVEEVAVALNVTGNAAATLVHVADRLADDLHGTREALATGQIDLAKTRVICDLTDGLPDGLDERVEAAVLDKAPGQTTGQLRRRIRRIVQRLAPERLEERKREAVRRRDLQVWDTPDGTSDLTLTGLETSEAHAIFNKITAVARGLKGDGDARPLHAIRADLAKVLLRGVPFPEAAHALPGAIESPHTVAIPRVTEAPHPDMSVVETLARMVDQRLTKVATHARAGGRTNALPLIITRAVQDMHEQLRGLRESWCQATGRTPDQHGHNGYRPPAEMRRVIEARHETCVFPTCNRRSNRCDLDHTIPWGRGTTCPCNLAPLCRRHHRTKQSPGWTLIQPWPGLLIWITPSGNWHITLPT</sequence>
<dbReference type="RefSeq" id="WP_132205923.1">
    <property type="nucleotide sequence ID" value="NZ_SMKY01000473.1"/>
</dbReference>
<evidence type="ECO:0000259" key="1">
    <source>
        <dbReference type="SMART" id="SM00507"/>
    </source>
</evidence>
<dbReference type="SMART" id="SM00507">
    <property type="entry name" value="HNHc"/>
    <property type="match status" value="1"/>
</dbReference>
<keyword evidence="2" id="KW-0540">Nuclease</keyword>
<evidence type="ECO:0000313" key="2">
    <source>
        <dbReference type="EMBL" id="TDD61561.1"/>
    </source>
</evidence>
<proteinExistence type="predicted"/>
<dbReference type="Proteomes" id="UP000295578">
    <property type="component" value="Unassembled WGS sequence"/>
</dbReference>
<feature type="domain" description="HNH nuclease" evidence="1">
    <location>
        <begin position="376"/>
        <end position="427"/>
    </location>
</feature>
<comment type="caution">
    <text evidence="2">The sequence shown here is derived from an EMBL/GenBank/DDBJ whole genome shotgun (WGS) entry which is preliminary data.</text>
</comment>
<keyword evidence="3" id="KW-1185">Reference proteome</keyword>